<dbReference type="EMBL" id="BPLR01014303">
    <property type="protein sequence ID" value="GIY67947.1"/>
    <property type="molecule type" value="Genomic_DNA"/>
</dbReference>
<gene>
    <name evidence="1" type="ORF">CEXT_287121</name>
</gene>
<keyword evidence="2" id="KW-1185">Reference proteome</keyword>
<sequence>MFLLPTHIVDHNKTTKEKRYQKVLSQAKEEGTNKFYSIGQDSVVFLTIDFFPLKKKAVFGFAPFRLENSESLLFFFFFFEKPDSFATEFPVKILSP</sequence>
<dbReference type="Proteomes" id="UP001054945">
    <property type="component" value="Unassembled WGS sequence"/>
</dbReference>
<organism evidence="1 2">
    <name type="scientific">Caerostris extrusa</name>
    <name type="common">Bark spider</name>
    <name type="synonym">Caerostris bankana</name>
    <dbReference type="NCBI Taxonomy" id="172846"/>
    <lineage>
        <taxon>Eukaryota</taxon>
        <taxon>Metazoa</taxon>
        <taxon>Ecdysozoa</taxon>
        <taxon>Arthropoda</taxon>
        <taxon>Chelicerata</taxon>
        <taxon>Arachnida</taxon>
        <taxon>Araneae</taxon>
        <taxon>Araneomorphae</taxon>
        <taxon>Entelegynae</taxon>
        <taxon>Araneoidea</taxon>
        <taxon>Araneidae</taxon>
        <taxon>Caerostris</taxon>
    </lineage>
</organism>
<protein>
    <submittedName>
        <fullName evidence="1">Uncharacterized protein</fullName>
    </submittedName>
</protein>
<name>A0AAV4VCU6_CAEEX</name>
<comment type="caution">
    <text evidence="1">The sequence shown here is derived from an EMBL/GenBank/DDBJ whole genome shotgun (WGS) entry which is preliminary data.</text>
</comment>
<dbReference type="AlphaFoldDB" id="A0AAV4VCU6"/>
<reference evidence="1 2" key="1">
    <citation type="submission" date="2021-06" db="EMBL/GenBank/DDBJ databases">
        <title>Caerostris extrusa draft genome.</title>
        <authorList>
            <person name="Kono N."/>
            <person name="Arakawa K."/>
        </authorList>
    </citation>
    <scope>NUCLEOTIDE SEQUENCE [LARGE SCALE GENOMIC DNA]</scope>
</reference>
<evidence type="ECO:0000313" key="2">
    <source>
        <dbReference type="Proteomes" id="UP001054945"/>
    </source>
</evidence>
<accession>A0AAV4VCU6</accession>
<proteinExistence type="predicted"/>
<evidence type="ECO:0000313" key="1">
    <source>
        <dbReference type="EMBL" id="GIY67947.1"/>
    </source>
</evidence>